<dbReference type="CDD" id="cd06225">
    <property type="entry name" value="HAMP"/>
    <property type="match status" value="1"/>
</dbReference>
<evidence type="ECO:0000256" key="9">
    <source>
        <dbReference type="ARBA" id="ARBA00022840"/>
    </source>
</evidence>
<evidence type="ECO:0000256" key="1">
    <source>
        <dbReference type="ARBA" id="ARBA00000085"/>
    </source>
</evidence>
<evidence type="ECO:0000259" key="15">
    <source>
        <dbReference type="PROSITE" id="PS50109"/>
    </source>
</evidence>
<accession>A0ABT6ZTX3</accession>
<feature type="compositionally biased region" description="Gly residues" evidence="13">
    <location>
        <begin position="44"/>
        <end position="55"/>
    </location>
</feature>
<feature type="transmembrane region" description="Helical" evidence="14">
    <location>
        <begin position="426"/>
        <end position="448"/>
    </location>
</feature>
<feature type="region of interest" description="Disordered" evidence="13">
    <location>
        <begin position="746"/>
        <end position="1445"/>
    </location>
</feature>
<evidence type="ECO:0000259" key="16">
    <source>
        <dbReference type="PROSITE" id="PS50906"/>
    </source>
</evidence>
<organism evidence="17 18">
    <name type="scientific">Streptomyces iconiensis</name>
    <dbReference type="NCBI Taxonomy" id="1384038"/>
    <lineage>
        <taxon>Bacteria</taxon>
        <taxon>Bacillati</taxon>
        <taxon>Actinomycetota</taxon>
        <taxon>Actinomycetes</taxon>
        <taxon>Kitasatosporales</taxon>
        <taxon>Streptomycetaceae</taxon>
        <taxon>Streptomyces</taxon>
    </lineage>
</organism>
<evidence type="ECO:0000256" key="4">
    <source>
        <dbReference type="ARBA" id="ARBA00022553"/>
    </source>
</evidence>
<evidence type="ECO:0000256" key="13">
    <source>
        <dbReference type="SAM" id="MobiDB-lite"/>
    </source>
</evidence>
<dbReference type="InterPro" id="IPR003660">
    <property type="entry name" value="HAMP_dom"/>
</dbReference>
<feature type="compositionally biased region" description="Gly residues" evidence="13">
    <location>
        <begin position="868"/>
        <end position="883"/>
    </location>
</feature>
<evidence type="ECO:0000256" key="2">
    <source>
        <dbReference type="ARBA" id="ARBA00004370"/>
    </source>
</evidence>
<dbReference type="Pfam" id="PF02518">
    <property type="entry name" value="HATPase_c"/>
    <property type="match status" value="1"/>
</dbReference>
<dbReference type="SMART" id="SM00304">
    <property type="entry name" value="HAMP"/>
    <property type="match status" value="1"/>
</dbReference>
<comment type="catalytic activity">
    <reaction evidence="1">
        <text>ATP + protein L-histidine = ADP + protein N-phospho-L-histidine.</text>
        <dbReference type="EC" id="2.7.13.3"/>
    </reaction>
</comment>
<proteinExistence type="predicted"/>
<dbReference type="PANTHER" id="PTHR44936">
    <property type="entry name" value="SENSOR PROTEIN CREC"/>
    <property type="match status" value="1"/>
</dbReference>
<keyword evidence="14" id="KW-0472">Membrane</keyword>
<feature type="domain" description="Histidine kinase" evidence="15">
    <location>
        <begin position="636"/>
        <end position="742"/>
    </location>
</feature>
<keyword evidence="18" id="KW-1185">Reference proteome</keyword>
<feature type="compositionally biased region" description="Gly residues" evidence="13">
    <location>
        <begin position="746"/>
        <end position="758"/>
    </location>
</feature>
<dbReference type="PROSITE" id="PS50109">
    <property type="entry name" value="HIS_KIN"/>
    <property type="match status" value="1"/>
</dbReference>
<gene>
    <name evidence="17" type="ORF">NMN56_011175</name>
</gene>
<feature type="compositionally biased region" description="Gly residues" evidence="13">
    <location>
        <begin position="782"/>
        <end position="802"/>
    </location>
</feature>
<keyword evidence="7" id="KW-0547">Nucleotide-binding</keyword>
<dbReference type="Gene3D" id="6.10.340.10">
    <property type="match status" value="1"/>
</dbReference>
<dbReference type="InterPro" id="IPR013587">
    <property type="entry name" value="Nitrate/nitrite_sensing"/>
</dbReference>
<keyword evidence="5" id="KW-0808">Transferase</keyword>
<dbReference type="Pfam" id="PF08376">
    <property type="entry name" value="NIT"/>
    <property type="match status" value="1"/>
</dbReference>
<evidence type="ECO:0000256" key="3">
    <source>
        <dbReference type="ARBA" id="ARBA00012438"/>
    </source>
</evidence>
<evidence type="ECO:0000256" key="8">
    <source>
        <dbReference type="ARBA" id="ARBA00022777"/>
    </source>
</evidence>
<dbReference type="Pfam" id="PF00672">
    <property type="entry name" value="HAMP"/>
    <property type="match status" value="1"/>
</dbReference>
<keyword evidence="12" id="KW-0175">Coiled coil</keyword>
<evidence type="ECO:0000256" key="10">
    <source>
        <dbReference type="ARBA" id="ARBA00022989"/>
    </source>
</evidence>
<feature type="coiled-coil region" evidence="12">
    <location>
        <begin position="401"/>
        <end position="428"/>
    </location>
</feature>
<name>A0ABT6ZTX3_9ACTN</name>
<dbReference type="InterPro" id="IPR005467">
    <property type="entry name" value="His_kinase_dom"/>
</dbReference>
<dbReference type="RefSeq" id="WP_274044145.1">
    <property type="nucleotide sequence ID" value="NZ_JANCPR020000009.1"/>
</dbReference>
<evidence type="ECO:0000256" key="12">
    <source>
        <dbReference type="SAM" id="Coils"/>
    </source>
</evidence>
<evidence type="ECO:0000256" key="7">
    <source>
        <dbReference type="ARBA" id="ARBA00022741"/>
    </source>
</evidence>
<dbReference type="InterPro" id="IPR050980">
    <property type="entry name" value="2C_sensor_his_kinase"/>
</dbReference>
<evidence type="ECO:0000256" key="11">
    <source>
        <dbReference type="ARBA" id="ARBA00023012"/>
    </source>
</evidence>
<reference evidence="17 18" key="1">
    <citation type="submission" date="2023-05" db="EMBL/GenBank/DDBJ databases">
        <title>Streptantibioticus silvisoli sp. nov., acidotolerant actinomycetes 1 from pine litter.</title>
        <authorList>
            <person name="Swiecimska M."/>
            <person name="Golinska P."/>
            <person name="Sangal V."/>
            <person name="Wachnowicz B."/>
            <person name="Goodfellow M."/>
        </authorList>
    </citation>
    <scope>NUCLEOTIDE SEQUENCE [LARGE SCALE GENOMIC DNA]</scope>
    <source>
        <strain evidence="17 18">DSM 42109</strain>
    </source>
</reference>
<keyword evidence="10 14" id="KW-1133">Transmembrane helix</keyword>
<dbReference type="PROSITE" id="PS50906">
    <property type="entry name" value="NIT"/>
    <property type="match status" value="1"/>
</dbReference>
<feature type="compositionally biased region" description="Basic and acidic residues" evidence="13">
    <location>
        <begin position="1357"/>
        <end position="1366"/>
    </location>
</feature>
<evidence type="ECO:0000313" key="17">
    <source>
        <dbReference type="EMBL" id="MDJ1132501.1"/>
    </source>
</evidence>
<dbReference type="Gene3D" id="3.30.565.10">
    <property type="entry name" value="Histidine kinase-like ATPase, C-terminal domain"/>
    <property type="match status" value="1"/>
</dbReference>
<comment type="subcellular location">
    <subcellularLocation>
        <location evidence="2">Membrane</location>
    </subcellularLocation>
</comment>
<feature type="compositionally biased region" description="Basic and acidic residues" evidence="13">
    <location>
        <begin position="1"/>
        <end position="21"/>
    </location>
</feature>
<dbReference type="InterPro" id="IPR010910">
    <property type="entry name" value="Nitrate/nitrite_sensing_bac"/>
</dbReference>
<dbReference type="EMBL" id="JANCPR020000009">
    <property type="protein sequence ID" value="MDJ1132501.1"/>
    <property type="molecule type" value="Genomic_DNA"/>
</dbReference>
<keyword evidence="4" id="KW-0597">Phosphoprotein</keyword>
<keyword evidence="9" id="KW-0067">ATP-binding</keyword>
<dbReference type="InterPro" id="IPR003594">
    <property type="entry name" value="HATPase_dom"/>
</dbReference>
<evidence type="ECO:0000256" key="14">
    <source>
        <dbReference type="SAM" id="Phobius"/>
    </source>
</evidence>
<feature type="compositionally biased region" description="Low complexity" evidence="13">
    <location>
        <begin position="77"/>
        <end position="96"/>
    </location>
</feature>
<feature type="compositionally biased region" description="Low complexity" evidence="13">
    <location>
        <begin position="822"/>
        <end position="840"/>
    </location>
</feature>
<feature type="compositionally biased region" description="Gly residues" evidence="13">
    <location>
        <begin position="1168"/>
        <end position="1178"/>
    </location>
</feature>
<dbReference type="EC" id="2.7.13.3" evidence="3"/>
<dbReference type="PANTHER" id="PTHR44936:SF9">
    <property type="entry name" value="SENSOR PROTEIN CREC"/>
    <property type="match status" value="1"/>
</dbReference>
<dbReference type="SUPFAM" id="SSF55874">
    <property type="entry name" value="ATPase domain of HSP90 chaperone/DNA topoisomerase II/histidine kinase"/>
    <property type="match status" value="1"/>
</dbReference>
<evidence type="ECO:0000313" key="18">
    <source>
        <dbReference type="Proteomes" id="UP001214441"/>
    </source>
</evidence>
<dbReference type="Proteomes" id="UP001214441">
    <property type="component" value="Unassembled WGS sequence"/>
</dbReference>
<protein>
    <recommendedName>
        <fullName evidence="3">histidine kinase</fullName>
        <ecNumber evidence="3">2.7.13.3</ecNumber>
    </recommendedName>
</protein>
<sequence>MQGRFKRDGSAEGDPEARGSADRGSQPQSAQDGGSAVFAQGAYGAPGEGASGGDGSVTPSGKSGKSGKGDKGKGGKSAKAGKPQSGKQGKQGKPGQTPDVPDVPDPGSRMALRNWRISTRLVSLLALPVIAATTLGGMRISTSLSNVDQLDNMKLLTEMTEQATELAAALQEERDRSAGPLVSTGNEKDDLVVAPRERTDAAFQAFKEDTGNIDGSDKVMAGVQSTVLDITRQLTAINTIRERAYENPSYVSQTVNSYNKLIDSLLSLSQDMAQATSNSEMIQSTRALAAFSSAKEFASIQRAIISAGLARQPTPKLSESDRLYARTATDSERAELNSFRQIYGEERTASLTKPIDGGDVNVRMADQYRDRMLHSPDAIKKQNRTFVDWMDQDASKIDNMSKIEKTLLEKMEQQARELRSEAQREAFLSGAAILLVLGISLVGAFVVARSMVRSLRRLQDTAQEVSRKRLPELVKQMSEAEPQDVDTSVESVGVHSRDEIGKVAAAFDDVHREAVRLAGEQALLRGNVNAMFTNLSRRSQGLIQRQLSLISELESREADPDQLSSLFKLDHLATRMRRNGENLLVLAGEEPGRRWTRPVPLVDVLRAAASEVEQYERIELNSVPASEVAGRIVNDLVHLLAELLENATSFSSPQTKVKVTGHALPDGRVLIEIHDTGIGLSPEDLSAINERLANPPTVDVSVSRRMGLFVVGRLSLRHGIRIQLRPSDSGGTTALVMLPVDVAQGGGQVPKGRAGGPAGAPPVPNRAQKGGNLAAALQRGPQNGGPGVPGAPGLGAGAGQGAGTRLDAVPPRGQVAGGAQRPALPGSGAPGAPGASAEPPTDFFGGAPSPGRPGQAPGGSPSLPARGGPAGELPGGPSGGPGDTGEYPQPGARPDGPGHTGQLPQVRPEGPGDTGQFPQVRAEGSQGRHAQQDARPDGPGHTGQFPQVRPDGPGHSGQYPQPGGPDGPGNTGQFPQPQSGGPAATGEYAQPGARPDGPGNTGQFPQIRPEGPGHTGQFPQVRPDGPGHSGQYPQPGGPDGPGNTGQFPQARPEGPGHTGQFPQVRPDGPGHSGQYPQPRSGGPGDTGEYAQPGAGPEGHGNTGQFPHPGGPSDTGEYAQPDGREAPAGPADTGQYGRPQAGGGPDDTTEFARQTYSDLGVPGSAAGRPQGGTPAGGTPAGQAGAPSDGEQGRPSWARPEPGPGAEDAPRGHDEPEATGEYARPGYTGAGSGQSEGQDAARTPAAAPNGSAEGIPSGPPAPADARTPIFESMESNWFRGSGQAPAQAPPQSPQPAQAQEAAADMPPQPPQAQSAPRPGQPASAVPPMPQRQPARNAAENGTGGSTDTDTGANWGASPNDERWRRAEQVRQPAAGGVTTSGLPRRVPRANLVAGTAQQQSSAQSGPQVSRAPDDVRGRLTNLRRGIQQGRQAGTDGRGIGPTYQQER</sequence>
<keyword evidence="6 14" id="KW-0812">Transmembrane</keyword>
<comment type="caution">
    <text evidence="17">The sequence shown here is derived from an EMBL/GenBank/DDBJ whole genome shotgun (WGS) entry which is preliminary data.</text>
</comment>
<feature type="compositionally biased region" description="Polar residues" evidence="13">
    <location>
        <begin position="23"/>
        <end position="32"/>
    </location>
</feature>
<keyword evidence="8" id="KW-0418">Kinase</keyword>
<evidence type="ECO:0000256" key="5">
    <source>
        <dbReference type="ARBA" id="ARBA00022679"/>
    </source>
</evidence>
<feature type="domain" description="NIT" evidence="16">
    <location>
        <begin position="161"/>
        <end position="418"/>
    </location>
</feature>
<feature type="region of interest" description="Disordered" evidence="13">
    <location>
        <begin position="1"/>
        <end position="108"/>
    </location>
</feature>
<keyword evidence="11" id="KW-0902">Two-component regulatory system</keyword>
<dbReference type="InterPro" id="IPR036890">
    <property type="entry name" value="HATPase_C_sf"/>
</dbReference>
<feature type="compositionally biased region" description="Low complexity" evidence="13">
    <location>
        <begin position="1292"/>
        <end position="1321"/>
    </location>
</feature>
<evidence type="ECO:0000256" key="6">
    <source>
        <dbReference type="ARBA" id="ARBA00022692"/>
    </source>
</evidence>